<dbReference type="EMBL" id="RFFG01000127">
    <property type="protein sequence ID" value="RMI36731.1"/>
    <property type="molecule type" value="Genomic_DNA"/>
</dbReference>
<keyword evidence="2" id="KW-1185">Reference proteome</keyword>
<sequence length="99" mass="10332">MRHDIDVEYSTGSSVSVSGSDGRVLVNRLVDPGRPGATSLTDLSGATTPPLPWPVAGEFAGAVPGLIYVVSHSAYQYVFTALRLDHQGLAAPSGWPRPG</sequence>
<evidence type="ECO:0000313" key="2">
    <source>
        <dbReference type="Proteomes" id="UP000282674"/>
    </source>
</evidence>
<name>A0A3M2LH23_9ACTN</name>
<organism evidence="1 2">
    <name type="scientific">Actinomadura harenae</name>
    <dbReference type="NCBI Taxonomy" id="2483351"/>
    <lineage>
        <taxon>Bacteria</taxon>
        <taxon>Bacillati</taxon>
        <taxon>Actinomycetota</taxon>
        <taxon>Actinomycetes</taxon>
        <taxon>Streptosporangiales</taxon>
        <taxon>Thermomonosporaceae</taxon>
        <taxon>Actinomadura</taxon>
    </lineage>
</organism>
<dbReference type="RefSeq" id="WP_122199274.1">
    <property type="nucleotide sequence ID" value="NZ_JBHSKC010000022.1"/>
</dbReference>
<comment type="caution">
    <text evidence="1">The sequence shown here is derived from an EMBL/GenBank/DDBJ whole genome shotgun (WGS) entry which is preliminary data.</text>
</comment>
<evidence type="ECO:0000313" key="1">
    <source>
        <dbReference type="EMBL" id="RMI36731.1"/>
    </source>
</evidence>
<dbReference type="OrthoDB" id="3453891at2"/>
<reference evidence="1 2" key="1">
    <citation type="submission" date="2018-10" db="EMBL/GenBank/DDBJ databases">
        <title>Isolation from soil.</title>
        <authorList>
            <person name="Hu J."/>
        </authorList>
    </citation>
    <scope>NUCLEOTIDE SEQUENCE [LARGE SCALE GENOMIC DNA]</scope>
    <source>
        <strain evidence="1 2">NEAU-Ht49</strain>
    </source>
</reference>
<dbReference type="AlphaFoldDB" id="A0A3M2LH23"/>
<accession>A0A3M2LH23</accession>
<dbReference type="Proteomes" id="UP000282674">
    <property type="component" value="Unassembled WGS sequence"/>
</dbReference>
<proteinExistence type="predicted"/>
<protein>
    <submittedName>
        <fullName evidence="1">Uncharacterized protein</fullName>
    </submittedName>
</protein>
<gene>
    <name evidence="1" type="ORF">EBO15_37780</name>
</gene>